<dbReference type="Proteomes" id="UP000015105">
    <property type="component" value="Chromosome 3D"/>
</dbReference>
<dbReference type="GO" id="GO:0005634">
    <property type="term" value="C:nucleus"/>
    <property type="evidence" value="ECO:0007669"/>
    <property type="project" value="UniProtKB-SubCell"/>
</dbReference>
<dbReference type="EnsemblPlants" id="AET3Gv20306000.1">
    <property type="protein sequence ID" value="AET3Gv20306000.1"/>
    <property type="gene ID" value="AET3Gv20306000"/>
</dbReference>
<dbReference type="PANTHER" id="PTHR33789:SF2">
    <property type="entry name" value="OS12G0529500 PROTEIN"/>
    <property type="match status" value="1"/>
</dbReference>
<proteinExistence type="predicted"/>
<accession>A0A453EDH6</accession>
<sequence length="260" mass="27951">MADPGCHNPKPRTERALIYKLRSDITARHHTPTLTTCLVLSYTLQRRKSCQAAPSSMDVPTAGQAAAAPQRKAWEWEGRVVSPVPAATADEAWALLSDFLAFHKWHPRVAVCRLASSSGAAAPGCVRYCEGTPPADGTPADWAHETLLEHDQARRFFRYEMNDNNMGFGAFFAAFRVVPAAAGGCVLRWEFECEPVRGTPKEALEARLQAGLDGMAARVHEHLMSARAAVAVAAATAPTTTVTAGLEAADELKLDSSIAA</sequence>
<dbReference type="InterPro" id="IPR019587">
    <property type="entry name" value="Polyketide_cyclase/dehydratase"/>
</dbReference>
<evidence type="ECO:0000313" key="3">
    <source>
        <dbReference type="Proteomes" id="UP000015105"/>
    </source>
</evidence>
<reference evidence="3" key="1">
    <citation type="journal article" date="2014" name="Science">
        <title>Ancient hybridizations among the ancestral genomes of bread wheat.</title>
        <authorList>
            <consortium name="International Wheat Genome Sequencing Consortium,"/>
            <person name="Marcussen T."/>
            <person name="Sandve S.R."/>
            <person name="Heier L."/>
            <person name="Spannagl M."/>
            <person name="Pfeifer M."/>
            <person name="Jakobsen K.S."/>
            <person name="Wulff B.B."/>
            <person name="Steuernagel B."/>
            <person name="Mayer K.F."/>
            <person name="Olsen O.A."/>
        </authorList>
    </citation>
    <scope>NUCLEOTIDE SEQUENCE [LARGE SCALE GENOMIC DNA]</scope>
    <source>
        <strain evidence="3">cv. AL8/78</strain>
    </source>
</reference>
<dbReference type="InterPro" id="IPR053249">
    <property type="entry name" value="LFS"/>
</dbReference>
<organism evidence="2 3">
    <name type="scientific">Aegilops tauschii subsp. strangulata</name>
    <name type="common">Goatgrass</name>
    <dbReference type="NCBI Taxonomy" id="200361"/>
    <lineage>
        <taxon>Eukaryota</taxon>
        <taxon>Viridiplantae</taxon>
        <taxon>Streptophyta</taxon>
        <taxon>Embryophyta</taxon>
        <taxon>Tracheophyta</taxon>
        <taxon>Spermatophyta</taxon>
        <taxon>Magnoliopsida</taxon>
        <taxon>Liliopsida</taxon>
        <taxon>Poales</taxon>
        <taxon>Poaceae</taxon>
        <taxon>BOP clade</taxon>
        <taxon>Pooideae</taxon>
        <taxon>Triticodae</taxon>
        <taxon>Triticeae</taxon>
        <taxon>Triticinae</taxon>
        <taxon>Aegilops</taxon>
    </lineage>
</organism>
<dbReference type="AlphaFoldDB" id="A0A453EDH6"/>
<dbReference type="Pfam" id="PF10604">
    <property type="entry name" value="Polyketide_cyc2"/>
    <property type="match status" value="1"/>
</dbReference>
<name>A0A453EDH6_AEGTS</name>
<protein>
    <submittedName>
        <fullName evidence="2">Uncharacterized protein</fullName>
    </submittedName>
</protein>
<dbReference type="Gene3D" id="3.30.530.20">
    <property type="match status" value="1"/>
</dbReference>
<comment type="subcellular location">
    <subcellularLocation>
        <location evidence="1">Nucleus</location>
    </subcellularLocation>
</comment>
<evidence type="ECO:0000313" key="2">
    <source>
        <dbReference type="EnsemblPlants" id="AET3Gv20306000.1"/>
    </source>
</evidence>
<evidence type="ECO:0000256" key="1">
    <source>
        <dbReference type="ARBA" id="ARBA00004123"/>
    </source>
</evidence>
<dbReference type="CDD" id="cd07821">
    <property type="entry name" value="PYR_PYL_RCAR_like"/>
    <property type="match status" value="1"/>
</dbReference>
<dbReference type="Gramene" id="AET3Gv20306000.1">
    <property type="protein sequence ID" value="AET3Gv20306000.1"/>
    <property type="gene ID" value="AET3Gv20306000"/>
</dbReference>
<dbReference type="PANTHER" id="PTHR33789">
    <property type="entry name" value="LACHRYMATORY-FACTOR SYNTHASE"/>
    <property type="match status" value="1"/>
</dbReference>
<dbReference type="InterPro" id="IPR023393">
    <property type="entry name" value="START-like_dom_sf"/>
</dbReference>
<reference evidence="2" key="5">
    <citation type="journal article" date="2021" name="G3 (Bethesda)">
        <title>Aegilops tauschii genome assembly Aet v5.0 features greater sequence contiguity and improved annotation.</title>
        <authorList>
            <person name="Wang L."/>
            <person name="Zhu T."/>
            <person name="Rodriguez J.C."/>
            <person name="Deal K.R."/>
            <person name="Dubcovsky J."/>
            <person name="McGuire P.E."/>
            <person name="Lux T."/>
            <person name="Spannagl M."/>
            <person name="Mayer K.F.X."/>
            <person name="Baldrich P."/>
            <person name="Meyers B.C."/>
            <person name="Huo N."/>
            <person name="Gu Y.Q."/>
            <person name="Zhou H."/>
            <person name="Devos K.M."/>
            <person name="Bennetzen J.L."/>
            <person name="Unver T."/>
            <person name="Budak H."/>
            <person name="Gulick P.J."/>
            <person name="Galiba G."/>
            <person name="Kalapos B."/>
            <person name="Nelson D.R."/>
            <person name="Li P."/>
            <person name="You F.M."/>
            <person name="Luo M.C."/>
            <person name="Dvorak J."/>
        </authorList>
    </citation>
    <scope>NUCLEOTIDE SEQUENCE [LARGE SCALE GENOMIC DNA]</scope>
    <source>
        <strain evidence="2">cv. AL8/78</strain>
    </source>
</reference>
<dbReference type="SUPFAM" id="SSF55961">
    <property type="entry name" value="Bet v1-like"/>
    <property type="match status" value="1"/>
</dbReference>
<reference evidence="2" key="3">
    <citation type="journal article" date="2017" name="Nature">
        <title>Genome sequence of the progenitor of the wheat D genome Aegilops tauschii.</title>
        <authorList>
            <person name="Luo M.C."/>
            <person name="Gu Y.Q."/>
            <person name="Puiu D."/>
            <person name="Wang H."/>
            <person name="Twardziok S.O."/>
            <person name="Deal K.R."/>
            <person name="Huo N."/>
            <person name="Zhu T."/>
            <person name="Wang L."/>
            <person name="Wang Y."/>
            <person name="McGuire P.E."/>
            <person name="Liu S."/>
            <person name="Long H."/>
            <person name="Ramasamy R.K."/>
            <person name="Rodriguez J.C."/>
            <person name="Van S.L."/>
            <person name="Yuan L."/>
            <person name="Wang Z."/>
            <person name="Xia Z."/>
            <person name="Xiao L."/>
            <person name="Anderson O.D."/>
            <person name="Ouyang S."/>
            <person name="Liang Y."/>
            <person name="Zimin A.V."/>
            <person name="Pertea G."/>
            <person name="Qi P."/>
            <person name="Bennetzen J.L."/>
            <person name="Dai X."/>
            <person name="Dawson M.W."/>
            <person name="Muller H.G."/>
            <person name="Kugler K."/>
            <person name="Rivarola-Duarte L."/>
            <person name="Spannagl M."/>
            <person name="Mayer K.F.X."/>
            <person name="Lu F.H."/>
            <person name="Bevan M.W."/>
            <person name="Leroy P."/>
            <person name="Li P."/>
            <person name="You F.M."/>
            <person name="Sun Q."/>
            <person name="Liu Z."/>
            <person name="Lyons E."/>
            <person name="Wicker T."/>
            <person name="Salzberg S.L."/>
            <person name="Devos K.M."/>
            <person name="Dvorak J."/>
        </authorList>
    </citation>
    <scope>NUCLEOTIDE SEQUENCE [LARGE SCALE GENOMIC DNA]</scope>
    <source>
        <strain evidence="2">cv. AL8/78</strain>
    </source>
</reference>
<dbReference type="STRING" id="200361.A0A453EDH6"/>
<reference evidence="3" key="2">
    <citation type="journal article" date="2017" name="Nat. Plants">
        <title>The Aegilops tauschii genome reveals multiple impacts of transposons.</title>
        <authorList>
            <person name="Zhao G."/>
            <person name="Zou C."/>
            <person name="Li K."/>
            <person name="Wang K."/>
            <person name="Li T."/>
            <person name="Gao L."/>
            <person name="Zhang X."/>
            <person name="Wang H."/>
            <person name="Yang Z."/>
            <person name="Liu X."/>
            <person name="Jiang W."/>
            <person name="Mao L."/>
            <person name="Kong X."/>
            <person name="Jiao Y."/>
            <person name="Jia J."/>
        </authorList>
    </citation>
    <scope>NUCLEOTIDE SEQUENCE [LARGE SCALE GENOMIC DNA]</scope>
    <source>
        <strain evidence="3">cv. AL8/78</strain>
    </source>
</reference>
<keyword evidence="3" id="KW-1185">Reference proteome</keyword>
<reference evidence="2" key="4">
    <citation type="submission" date="2019-03" db="UniProtKB">
        <authorList>
            <consortium name="EnsemblPlants"/>
        </authorList>
    </citation>
    <scope>IDENTIFICATION</scope>
</reference>